<proteinExistence type="predicted"/>
<dbReference type="GO" id="GO:0003824">
    <property type="term" value="F:catalytic activity"/>
    <property type="evidence" value="ECO:0007669"/>
    <property type="project" value="InterPro"/>
</dbReference>
<dbReference type="KEGG" id="tna:CTN_0987"/>
<organism evidence="1 2">
    <name type="scientific">Thermotoga neapolitana (strain ATCC 49049 / DSM 4359 / NBRC 107923 / NS-E)</name>
    <dbReference type="NCBI Taxonomy" id="309803"/>
    <lineage>
        <taxon>Bacteria</taxon>
        <taxon>Thermotogati</taxon>
        <taxon>Thermotogota</taxon>
        <taxon>Thermotogae</taxon>
        <taxon>Thermotogales</taxon>
        <taxon>Thermotogaceae</taxon>
        <taxon>Thermotoga</taxon>
    </lineage>
</organism>
<name>B9K880_THENN</name>
<dbReference type="Pfam" id="PF08973">
    <property type="entry name" value="TM1506"/>
    <property type="match status" value="1"/>
</dbReference>
<dbReference type="InterPro" id="IPR037081">
    <property type="entry name" value="Hyp_TM1506"/>
</dbReference>
<evidence type="ECO:0008006" key="3">
    <source>
        <dbReference type="Google" id="ProtNLM"/>
    </source>
</evidence>
<dbReference type="Proteomes" id="UP000000445">
    <property type="component" value="Chromosome"/>
</dbReference>
<dbReference type="InterPro" id="IPR015067">
    <property type="entry name" value="DUF1893_TM1506-like"/>
</dbReference>
<dbReference type="STRING" id="309803.CTN_0987"/>
<keyword evidence="2" id="KW-1185">Reference proteome</keyword>
<dbReference type="AlphaFoldDB" id="B9K880"/>
<gene>
    <name evidence="1" type="ordered locus">CTN_0987</name>
</gene>
<evidence type="ECO:0000313" key="1">
    <source>
        <dbReference type="EMBL" id="ACM23163.1"/>
    </source>
</evidence>
<dbReference type="Gene3D" id="3.40.140.30">
    <property type="entry name" value="Hypothetical protein TM1506"/>
    <property type="match status" value="1"/>
</dbReference>
<dbReference type="EMBL" id="CP000916">
    <property type="protein sequence ID" value="ACM23163.1"/>
    <property type="molecule type" value="Genomic_DNA"/>
</dbReference>
<dbReference type="InterPro" id="IPR016193">
    <property type="entry name" value="Cytidine_deaminase-like"/>
</dbReference>
<sequence length="142" mass="16037">MKVVKDTVERAKRLIEERGLSLIVMRDDQVIFESTESGLKPLVEVYTTLKDLSGCVVVDRLVGRAAAFFFVEMRPSFVHAFIISEGAIDLLKKHGVKFSCEEKVPFVLSRDGKSMCPFEKILLDVNDPKEAIERILSKFTLS</sequence>
<accession>B9K880</accession>
<protein>
    <recommendedName>
        <fullName evidence="3">DUF1893 domain-containing protein</fullName>
    </recommendedName>
</protein>
<dbReference type="SUPFAM" id="SSF53927">
    <property type="entry name" value="Cytidine deaminase-like"/>
    <property type="match status" value="1"/>
</dbReference>
<evidence type="ECO:0000313" key="2">
    <source>
        <dbReference type="Proteomes" id="UP000000445"/>
    </source>
</evidence>
<dbReference type="HOGENOM" id="CLU_121418_0_0_0"/>
<reference evidence="1 2" key="1">
    <citation type="journal article" date="2009" name="Biosci. Biotechnol. Biochem.">
        <title>WeGAS: a web-based microbial genome annotation system.</title>
        <authorList>
            <person name="Lee D."/>
            <person name="Seo H."/>
            <person name="Park C."/>
            <person name="Park K."/>
        </authorList>
    </citation>
    <scope>NUCLEOTIDE SEQUENCE [LARGE SCALE GENOMIC DNA]</scope>
    <source>
        <strain evidence="2">ATCC 49049 / DSM 4359 / NBRC 107923 / NS-E</strain>
    </source>
</reference>